<dbReference type="PROSITE" id="PS50088">
    <property type="entry name" value="ANK_REPEAT"/>
    <property type="match status" value="1"/>
</dbReference>
<evidence type="ECO:0000256" key="3">
    <source>
        <dbReference type="PROSITE-ProRule" id="PRU00023"/>
    </source>
</evidence>
<dbReference type="Proteomes" id="UP001302321">
    <property type="component" value="Unassembled WGS sequence"/>
</dbReference>
<dbReference type="SMART" id="SM00248">
    <property type="entry name" value="ANK"/>
    <property type="match status" value="3"/>
</dbReference>
<organism evidence="4 5">
    <name type="scientific">Triangularia setosa</name>
    <dbReference type="NCBI Taxonomy" id="2587417"/>
    <lineage>
        <taxon>Eukaryota</taxon>
        <taxon>Fungi</taxon>
        <taxon>Dikarya</taxon>
        <taxon>Ascomycota</taxon>
        <taxon>Pezizomycotina</taxon>
        <taxon>Sordariomycetes</taxon>
        <taxon>Sordariomycetidae</taxon>
        <taxon>Sordariales</taxon>
        <taxon>Podosporaceae</taxon>
        <taxon>Triangularia</taxon>
    </lineage>
</organism>
<keyword evidence="1" id="KW-0677">Repeat</keyword>
<sequence>IAIENDREVTVKLLLKKGALLNVQDLHGKTPLSFAIERKLYYLVRILFEAGVDPNIRQEGESTLAYMIKAGDERVVGLLVRSGAYLESRNIRQQTPLCLAVKSSSMTIVQFLIVTRQPPVAWITANDTVNCEL</sequence>
<feature type="repeat" description="ANK" evidence="3">
    <location>
        <begin position="27"/>
        <end position="59"/>
    </location>
</feature>
<dbReference type="AlphaFoldDB" id="A0AAN6W9V9"/>
<dbReference type="PROSITE" id="PS50297">
    <property type="entry name" value="ANK_REP_REGION"/>
    <property type="match status" value="1"/>
</dbReference>
<dbReference type="InterPro" id="IPR036770">
    <property type="entry name" value="Ankyrin_rpt-contain_sf"/>
</dbReference>
<evidence type="ECO:0000256" key="2">
    <source>
        <dbReference type="ARBA" id="ARBA00023043"/>
    </source>
</evidence>
<dbReference type="InterPro" id="IPR002110">
    <property type="entry name" value="Ankyrin_rpt"/>
</dbReference>
<dbReference type="EMBL" id="MU866205">
    <property type="protein sequence ID" value="KAK4176207.1"/>
    <property type="molecule type" value="Genomic_DNA"/>
</dbReference>
<dbReference type="PANTHER" id="PTHR24171">
    <property type="entry name" value="ANKYRIN REPEAT DOMAIN-CONTAINING PROTEIN 39-RELATED"/>
    <property type="match status" value="1"/>
</dbReference>
<dbReference type="Gene3D" id="1.25.40.20">
    <property type="entry name" value="Ankyrin repeat-containing domain"/>
    <property type="match status" value="1"/>
</dbReference>
<dbReference type="Pfam" id="PF12796">
    <property type="entry name" value="Ank_2"/>
    <property type="match status" value="1"/>
</dbReference>
<accession>A0AAN6W9V9</accession>
<dbReference type="SUPFAM" id="SSF48403">
    <property type="entry name" value="Ankyrin repeat"/>
    <property type="match status" value="1"/>
</dbReference>
<keyword evidence="2 3" id="KW-0040">ANK repeat</keyword>
<protein>
    <submittedName>
        <fullName evidence="4">Ankyrin repeat-containing domain protein</fullName>
    </submittedName>
</protein>
<reference evidence="4" key="1">
    <citation type="journal article" date="2023" name="Mol. Phylogenet. Evol.">
        <title>Genome-scale phylogeny and comparative genomics of the fungal order Sordariales.</title>
        <authorList>
            <person name="Hensen N."/>
            <person name="Bonometti L."/>
            <person name="Westerberg I."/>
            <person name="Brannstrom I.O."/>
            <person name="Guillou S."/>
            <person name="Cros-Aarteil S."/>
            <person name="Calhoun S."/>
            <person name="Haridas S."/>
            <person name="Kuo A."/>
            <person name="Mondo S."/>
            <person name="Pangilinan J."/>
            <person name="Riley R."/>
            <person name="LaButti K."/>
            <person name="Andreopoulos B."/>
            <person name="Lipzen A."/>
            <person name="Chen C."/>
            <person name="Yan M."/>
            <person name="Daum C."/>
            <person name="Ng V."/>
            <person name="Clum A."/>
            <person name="Steindorff A."/>
            <person name="Ohm R.A."/>
            <person name="Martin F."/>
            <person name="Silar P."/>
            <person name="Natvig D.O."/>
            <person name="Lalanne C."/>
            <person name="Gautier V."/>
            <person name="Ament-Velasquez S.L."/>
            <person name="Kruys A."/>
            <person name="Hutchinson M.I."/>
            <person name="Powell A.J."/>
            <person name="Barry K."/>
            <person name="Miller A.N."/>
            <person name="Grigoriev I.V."/>
            <person name="Debuchy R."/>
            <person name="Gladieux P."/>
            <person name="Hiltunen Thoren M."/>
            <person name="Johannesson H."/>
        </authorList>
    </citation>
    <scope>NUCLEOTIDE SEQUENCE</scope>
    <source>
        <strain evidence="4">CBS 892.96</strain>
    </source>
</reference>
<proteinExistence type="predicted"/>
<evidence type="ECO:0000256" key="1">
    <source>
        <dbReference type="ARBA" id="ARBA00022737"/>
    </source>
</evidence>
<name>A0AAN6W9V9_9PEZI</name>
<comment type="caution">
    <text evidence="4">The sequence shown here is derived from an EMBL/GenBank/DDBJ whole genome shotgun (WGS) entry which is preliminary data.</text>
</comment>
<reference evidence="4" key="2">
    <citation type="submission" date="2023-05" db="EMBL/GenBank/DDBJ databases">
        <authorList>
            <consortium name="Lawrence Berkeley National Laboratory"/>
            <person name="Steindorff A."/>
            <person name="Hensen N."/>
            <person name="Bonometti L."/>
            <person name="Westerberg I."/>
            <person name="Brannstrom I.O."/>
            <person name="Guillou S."/>
            <person name="Cros-Aarteil S."/>
            <person name="Calhoun S."/>
            <person name="Haridas S."/>
            <person name="Kuo A."/>
            <person name="Mondo S."/>
            <person name="Pangilinan J."/>
            <person name="Riley R."/>
            <person name="Labutti K."/>
            <person name="Andreopoulos B."/>
            <person name="Lipzen A."/>
            <person name="Chen C."/>
            <person name="Yanf M."/>
            <person name="Daum C."/>
            <person name="Ng V."/>
            <person name="Clum A."/>
            <person name="Ohm R."/>
            <person name="Martin F."/>
            <person name="Silar P."/>
            <person name="Natvig D."/>
            <person name="Lalanne C."/>
            <person name="Gautier V."/>
            <person name="Ament-Velasquez S.L."/>
            <person name="Kruys A."/>
            <person name="Hutchinson M.I."/>
            <person name="Powell A.J."/>
            <person name="Barry K."/>
            <person name="Miller A.N."/>
            <person name="Grigoriev I.V."/>
            <person name="Debuchy R."/>
            <person name="Gladieux P."/>
            <person name="Thoren M.H."/>
            <person name="Johannesson H."/>
        </authorList>
    </citation>
    <scope>NUCLEOTIDE SEQUENCE</scope>
    <source>
        <strain evidence="4">CBS 892.96</strain>
    </source>
</reference>
<evidence type="ECO:0000313" key="5">
    <source>
        <dbReference type="Proteomes" id="UP001302321"/>
    </source>
</evidence>
<feature type="non-terminal residue" evidence="4">
    <location>
        <position position="1"/>
    </location>
</feature>
<keyword evidence="5" id="KW-1185">Reference proteome</keyword>
<gene>
    <name evidence="4" type="ORF">QBC36DRAFT_188085</name>
</gene>
<evidence type="ECO:0000313" key="4">
    <source>
        <dbReference type="EMBL" id="KAK4176207.1"/>
    </source>
</evidence>